<gene>
    <name evidence="1" type="ORF">L873DRAFT_1796378</name>
</gene>
<evidence type="ECO:0000313" key="2">
    <source>
        <dbReference type="Proteomes" id="UP000276215"/>
    </source>
</evidence>
<dbReference type="Proteomes" id="UP000276215">
    <property type="component" value="Unassembled WGS sequence"/>
</dbReference>
<accession>A0A3N4J555</accession>
<reference evidence="1 2" key="1">
    <citation type="journal article" date="2018" name="Nat. Ecol. Evol.">
        <title>Pezizomycetes genomes reveal the molecular basis of ectomycorrhizal truffle lifestyle.</title>
        <authorList>
            <person name="Murat C."/>
            <person name="Payen T."/>
            <person name="Noel B."/>
            <person name="Kuo A."/>
            <person name="Morin E."/>
            <person name="Chen J."/>
            <person name="Kohler A."/>
            <person name="Krizsan K."/>
            <person name="Balestrini R."/>
            <person name="Da Silva C."/>
            <person name="Montanini B."/>
            <person name="Hainaut M."/>
            <person name="Levati E."/>
            <person name="Barry K.W."/>
            <person name="Belfiori B."/>
            <person name="Cichocki N."/>
            <person name="Clum A."/>
            <person name="Dockter R.B."/>
            <person name="Fauchery L."/>
            <person name="Guy J."/>
            <person name="Iotti M."/>
            <person name="Le Tacon F."/>
            <person name="Lindquist E.A."/>
            <person name="Lipzen A."/>
            <person name="Malagnac F."/>
            <person name="Mello A."/>
            <person name="Molinier V."/>
            <person name="Miyauchi S."/>
            <person name="Poulain J."/>
            <person name="Riccioni C."/>
            <person name="Rubini A."/>
            <person name="Sitrit Y."/>
            <person name="Splivallo R."/>
            <person name="Traeger S."/>
            <person name="Wang M."/>
            <person name="Zifcakova L."/>
            <person name="Wipf D."/>
            <person name="Zambonelli A."/>
            <person name="Paolocci F."/>
            <person name="Nowrousian M."/>
            <person name="Ottonello S."/>
            <person name="Baldrian P."/>
            <person name="Spatafora J.W."/>
            <person name="Henrissat B."/>
            <person name="Nagy L.G."/>
            <person name="Aury J.M."/>
            <person name="Wincker P."/>
            <person name="Grigoriev I.V."/>
            <person name="Bonfante P."/>
            <person name="Martin F.M."/>
        </authorList>
    </citation>
    <scope>NUCLEOTIDE SEQUENCE [LARGE SCALE GENOMIC DNA]</scope>
    <source>
        <strain evidence="1 2">120613-1</strain>
    </source>
</reference>
<organism evidence="1 2">
    <name type="scientific">Choiromyces venosus 120613-1</name>
    <dbReference type="NCBI Taxonomy" id="1336337"/>
    <lineage>
        <taxon>Eukaryota</taxon>
        <taxon>Fungi</taxon>
        <taxon>Dikarya</taxon>
        <taxon>Ascomycota</taxon>
        <taxon>Pezizomycotina</taxon>
        <taxon>Pezizomycetes</taxon>
        <taxon>Pezizales</taxon>
        <taxon>Tuberaceae</taxon>
        <taxon>Choiromyces</taxon>
    </lineage>
</organism>
<proteinExistence type="predicted"/>
<name>A0A3N4J555_9PEZI</name>
<protein>
    <submittedName>
        <fullName evidence="1">Uncharacterized protein</fullName>
    </submittedName>
</protein>
<keyword evidence="2" id="KW-1185">Reference proteome</keyword>
<dbReference type="AlphaFoldDB" id="A0A3N4J555"/>
<sequence length="133" mass="14601">MPAFQRCLPCPLGIIPCCATGYYEIVLTSKFLLPLKTDISTPSNSLVPVRYVPESPQCQLSNSAFHMLLASLSAKLQAAIELAFTGEFLLTLKTDISKHRCSPMPIRHAPELPRWQLSNNASHVLLVSVPGKL</sequence>
<evidence type="ECO:0000313" key="1">
    <source>
        <dbReference type="EMBL" id="RPA88994.1"/>
    </source>
</evidence>
<dbReference type="EMBL" id="ML120628">
    <property type="protein sequence ID" value="RPA88994.1"/>
    <property type="molecule type" value="Genomic_DNA"/>
</dbReference>